<dbReference type="PANTHER" id="PTHR46093:SF9">
    <property type="entry name" value="DCD DOMAIN-CONTAINING PROTEIN"/>
    <property type="match status" value="1"/>
</dbReference>
<protein>
    <submittedName>
        <fullName evidence="3">Uncharacterized protein</fullName>
    </submittedName>
</protein>
<sequence length="430" mass="49742">MHIFNTSSHEWRSPLVIGNIPERRKWHSATLYRKSVYIFGGSGRSSDNNDETYYRNVYMFHTVCFVWNCIATFGSLPSPRNGHICSYQRDKMIVVGGKDGHDSFCSDVYLMEGLTWIKMRTSGHLLPPRAGHAAVNFGAKGTKLYIFGGYTNEILYNDVYVLDIVTGVWTKATTTGDGPSARAFMTGDSLDLQRFVFYGGFNERSEVCDDMYYLHTAYVERFEINDLYISQEEWQNGHEWFEGELSRCDILNFGFLGELWEEETTLKETCNRVKAAIDRVKASISRMKVLRLSRNQFAFQKIYSNIIKKLQERQSRLLLEKGLLSSALWEVRYEAGVVLRKIKPSKQSVLFINSRSSYEAAIRLRNEYECKAIFHFCCKTGEAEMMGKLVESAVRHGYPCTKRKRERRGHQAPTTRIITINRYRSLLEMQ</sequence>
<dbReference type="PANTHER" id="PTHR46093">
    <property type="entry name" value="ACYL-COA-BINDING DOMAIN-CONTAINING PROTEIN 5"/>
    <property type="match status" value="1"/>
</dbReference>
<dbReference type="EMBL" id="JRKL02013362">
    <property type="protein sequence ID" value="KAF3942782.1"/>
    <property type="molecule type" value="Genomic_DNA"/>
</dbReference>
<dbReference type="Gene3D" id="2.120.10.80">
    <property type="entry name" value="Kelch-type beta propeller"/>
    <property type="match status" value="1"/>
</dbReference>
<evidence type="ECO:0000313" key="4">
    <source>
        <dbReference type="Proteomes" id="UP000737018"/>
    </source>
</evidence>
<keyword evidence="1" id="KW-0880">Kelch repeat</keyword>
<evidence type="ECO:0000256" key="1">
    <source>
        <dbReference type="ARBA" id="ARBA00022441"/>
    </source>
</evidence>
<name>A0A8J4Q401_9ROSI</name>
<organism evidence="3 4">
    <name type="scientific">Castanea mollissima</name>
    <name type="common">Chinese chestnut</name>
    <dbReference type="NCBI Taxonomy" id="60419"/>
    <lineage>
        <taxon>Eukaryota</taxon>
        <taxon>Viridiplantae</taxon>
        <taxon>Streptophyta</taxon>
        <taxon>Embryophyta</taxon>
        <taxon>Tracheophyta</taxon>
        <taxon>Spermatophyta</taxon>
        <taxon>Magnoliopsida</taxon>
        <taxon>eudicotyledons</taxon>
        <taxon>Gunneridae</taxon>
        <taxon>Pentapetalae</taxon>
        <taxon>rosids</taxon>
        <taxon>fabids</taxon>
        <taxon>Fagales</taxon>
        <taxon>Fagaceae</taxon>
        <taxon>Castanea</taxon>
    </lineage>
</organism>
<evidence type="ECO:0000313" key="3">
    <source>
        <dbReference type="EMBL" id="KAF3942782.1"/>
    </source>
</evidence>
<accession>A0A8J4Q401</accession>
<evidence type="ECO:0000256" key="2">
    <source>
        <dbReference type="ARBA" id="ARBA00022737"/>
    </source>
</evidence>
<comment type="caution">
    <text evidence="3">The sequence shown here is derived from an EMBL/GenBank/DDBJ whole genome shotgun (WGS) entry which is preliminary data.</text>
</comment>
<keyword evidence="4" id="KW-1185">Reference proteome</keyword>
<dbReference type="SUPFAM" id="SSF117281">
    <property type="entry name" value="Kelch motif"/>
    <property type="match status" value="1"/>
</dbReference>
<dbReference type="OrthoDB" id="1578893at2759"/>
<dbReference type="Pfam" id="PF24681">
    <property type="entry name" value="Kelch_KLHDC2_KLHL20_DRC7"/>
    <property type="match status" value="1"/>
</dbReference>
<dbReference type="InterPro" id="IPR015915">
    <property type="entry name" value="Kelch-typ_b-propeller"/>
</dbReference>
<keyword evidence="2" id="KW-0677">Repeat</keyword>
<dbReference type="AlphaFoldDB" id="A0A8J4Q401"/>
<reference evidence="3" key="1">
    <citation type="submission" date="2020-03" db="EMBL/GenBank/DDBJ databases">
        <title>Castanea mollissima Vanexum genome sequencing.</title>
        <authorList>
            <person name="Staton M."/>
        </authorList>
    </citation>
    <scope>NUCLEOTIDE SEQUENCE</scope>
    <source>
        <tissue evidence="3">Leaf</tissue>
    </source>
</reference>
<dbReference type="Proteomes" id="UP000737018">
    <property type="component" value="Unassembled WGS sequence"/>
</dbReference>
<proteinExistence type="predicted"/>
<gene>
    <name evidence="3" type="ORF">CMV_030590</name>
</gene>